<evidence type="ECO:0000256" key="3">
    <source>
        <dbReference type="ARBA" id="ARBA00022729"/>
    </source>
</evidence>
<dbReference type="RefSeq" id="WP_201077543.1">
    <property type="nucleotide sequence ID" value="NZ_CP067420.1"/>
</dbReference>
<evidence type="ECO:0000256" key="2">
    <source>
        <dbReference type="ARBA" id="ARBA00022448"/>
    </source>
</evidence>
<feature type="signal peptide" evidence="4">
    <location>
        <begin position="1"/>
        <end position="31"/>
    </location>
</feature>
<proteinExistence type="inferred from homology"/>
<dbReference type="EMBL" id="CP067420">
    <property type="protein sequence ID" value="QQP90451.1"/>
    <property type="molecule type" value="Genomic_DNA"/>
</dbReference>
<dbReference type="PANTHER" id="PTHR33376">
    <property type="match status" value="1"/>
</dbReference>
<keyword evidence="3 4" id="KW-0732">Signal</keyword>
<dbReference type="Pfam" id="PF03480">
    <property type="entry name" value="DctP"/>
    <property type="match status" value="1"/>
</dbReference>
<sequence>MGHTGMWKTGRLLTGLALGAALTLSAAAAGAQTLKISHQWKAQTDARDRAVRVFVEEVGKQAPDLKFRIFPGRSLIQNPVAQFDSLQNNSLEMAIYPLVYAVGKVPEFSITIMPGLISNLDEAVKLKNSPYHQRLQEIAHANGVHIVTWWWTPGGFASKNREIQGPDTVSGLKMRAADPYFETVLQAAGASVQSMPSTEIYSALQTGVLDGVMTSAESFVSMRIYEQTSNATVGGDNILFMLLQPLIMSKQAWDNLTPDQQKAFEEAATVSEKFFNGLQLEADAEMRKAFEEAGADVRPLTDAEFEAWVDLARETAWKKFETEVPNGKELIGLVETSLQNAQ</sequence>
<dbReference type="Proteomes" id="UP000595197">
    <property type="component" value="Chromosome"/>
</dbReference>
<dbReference type="InterPro" id="IPR038404">
    <property type="entry name" value="TRAP_DctP_sf"/>
</dbReference>
<dbReference type="PANTHER" id="PTHR33376:SF7">
    <property type="entry name" value="C4-DICARBOXYLATE-BINDING PROTEIN DCTB"/>
    <property type="match status" value="1"/>
</dbReference>
<organism evidence="5 6">
    <name type="scientific">Skermanella cutis</name>
    <dbReference type="NCBI Taxonomy" id="2775420"/>
    <lineage>
        <taxon>Bacteria</taxon>
        <taxon>Pseudomonadati</taxon>
        <taxon>Pseudomonadota</taxon>
        <taxon>Alphaproteobacteria</taxon>
        <taxon>Rhodospirillales</taxon>
        <taxon>Azospirillaceae</taxon>
        <taxon>Skermanella</taxon>
    </lineage>
</organism>
<dbReference type="Gene3D" id="3.40.190.170">
    <property type="entry name" value="Bacterial extracellular solute-binding protein, family 7"/>
    <property type="match status" value="1"/>
</dbReference>
<gene>
    <name evidence="5" type="primary">dctP</name>
    <name evidence="5" type="ORF">IGS68_04120</name>
</gene>
<keyword evidence="6" id="KW-1185">Reference proteome</keyword>
<feature type="chain" id="PRO_5045186917" evidence="4">
    <location>
        <begin position="32"/>
        <end position="342"/>
    </location>
</feature>
<evidence type="ECO:0000313" key="6">
    <source>
        <dbReference type="Proteomes" id="UP000595197"/>
    </source>
</evidence>
<accession>A0ABX7BBL2</accession>
<comment type="similarity">
    <text evidence="1">Belongs to the bacterial solute-binding protein 7 family.</text>
</comment>
<evidence type="ECO:0000256" key="1">
    <source>
        <dbReference type="ARBA" id="ARBA00009023"/>
    </source>
</evidence>
<evidence type="ECO:0000256" key="4">
    <source>
        <dbReference type="SAM" id="SignalP"/>
    </source>
</evidence>
<dbReference type="InterPro" id="IPR018389">
    <property type="entry name" value="DctP_fam"/>
</dbReference>
<evidence type="ECO:0000313" key="5">
    <source>
        <dbReference type="EMBL" id="QQP90451.1"/>
    </source>
</evidence>
<reference evidence="5" key="1">
    <citation type="submission" date="2021-02" db="EMBL/GenBank/DDBJ databases">
        <title>Skermanella TT6 skin isolate.</title>
        <authorList>
            <person name="Lee K."/>
            <person name="Ganzorig M."/>
        </authorList>
    </citation>
    <scope>NUCLEOTIDE SEQUENCE</scope>
    <source>
        <strain evidence="5">TT6</strain>
    </source>
</reference>
<keyword evidence="2" id="KW-0813">Transport</keyword>
<dbReference type="NCBIfam" id="NF037995">
    <property type="entry name" value="TRAP_S1"/>
    <property type="match status" value="1"/>
</dbReference>
<protein>
    <submittedName>
        <fullName evidence="5">TRAP transporter substrate-binding protein DctP</fullName>
    </submittedName>
</protein>
<name>A0ABX7BBL2_9PROT</name>